<dbReference type="AlphaFoldDB" id="A0A075A2D5"/>
<organism evidence="2 3">
    <name type="scientific">Opisthorchis viverrini</name>
    <name type="common">Southeast Asian liver fluke</name>
    <dbReference type="NCBI Taxonomy" id="6198"/>
    <lineage>
        <taxon>Eukaryota</taxon>
        <taxon>Metazoa</taxon>
        <taxon>Spiralia</taxon>
        <taxon>Lophotrochozoa</taxon>
        <taxon>Platyhelminthes</taxon>
        <taxon>Trematoda</taxon>
        <taxon>Digenea</taxon>
        <taxon>Opisthorchiida</taxon>
        <taxon>Opisthorchiata</taxon>
        <taxon>Opisthorchiidae</taxon>
        <taxon>Opisthorchis</taxon>
    </lineage>
</organism>
<feature type="non-terminal residue" evidence="2">
    <location>
        <position position="65"/>
    </location>
</feature>
<dbReference type="OrthoDB" id="449052at2759"/>
<dbReference type="EMBL" id="KL596674">
    <property type="protein sequence ID" value="KER29665.1"/>
    <property type="molecule type" value="Genomic_DNA"/>
</dbReference>
<evidence type="ECO:0000313" key="3">
    <source>
        <dbReference type="Proteomes" id="UP000054324"/>
    </source>
</evidence>
<feature type="compositionally biased region" description="Basic and acidic residues" evidence="1">
    <location>
        <begin position="46"/>
        <end position="65"/>
    </location>
</feature>
<dbReference type="GeneID" id="20327486"/>
<dbReference type="Proteomes" id="UP000054324">
    <property type="component" value="Unassembled WGS sequence"/>
</dbReference>
<keyword evidence="3" id="KW-1185">Reference proteome</keyword>
<protein>
    <submittedName>
        <fullName evidence="2">Uncharacterized protein</fullName>
    </submittedName>
</protein>
<accession>A0A075A2D5</accession>
<gene>
    <name evidence="2" type="ORF">T265_13319</name>
</gene>
<name>A0A075A2D5_OPIVI</name>
<proteinExistence type="predicted"/>
<dbReference type="KEGG" id="ovi:T265_13319"/>
<feature type="region of interest" description="Disordered" evidence="1">
    <location>
        <begin position="1"/>
        <end position="65"/>
    </location>
</feature>
<evidence type="ECO:0000256" key="1">
    <source>
        <dbReference type="SAM" id="MobiDB-lite"/>
    </source>
</evidence>
<sequence>MSPEKSETGRGLSKSFQQPSVTVLRGLATMSPEGGARAETLTGHPSLDRSSREAKVGLEPKTLRS</sequence>
<dbReference type="RefSeq" id="XP_009166607.1">
    <property type="nucleotide sequence ID" value="XM_009168343.1"/>
</dbReference>
<evidence type="ECO:0000313" key="2">
    <source>
        <dbReference type="EMBL" id="KER29665.1"/>
    </source>
</evidence>
<reference evidence="2 3" key="1">
    <citation type="submission" date="2013-11" db="EMBL/GenBank/DDBJ databases">
        <title>Opisthorchis viverrini - life in the bile duct.</title>
        <authorList>
            <person name="Young N.D."/>
            <person name="Nagarajan N."/>
            <person name="Lin S.J."/>
            <person name="Korhonen P.K."/>
            <person name="Jex A.R."/>
            <person name="Hall R.S."/>
            <person name="Safavi-Hemami H."/>
            <person name="Kaewkong W."/>
            <person name="Bertrand D."/>
            <person name="Gao S."/>
            <person name="Seet Q."/>
            <person name="Wongkham S."/>
            <person name="Teh B.T."/>
            <person name="Wongkham C."/>
            <person name="Intapan P.M."/>
            <person name="Maleewong W."/>
            <person name="Yang X."/>
            <person name="Hu M."/>
            <person name="Wang Z."/>
            <person name="Hofmann A."/>
            <person name="Sternberg P.W."/>
            <person name="Tan P."/>
            <person name="Wang J."/>
            <person name="Gasser R.B."/>
        </authorList>
    </citation>
    <scope>NUCLEOTIDE SEQUENCE [LARGE SCALE GENOMIC DNA]</scope>
</reference>
<dbReference type="CTD" id="20327486"/>